<feature type="domain" description="DUF7728" evidence="4">
    <location>
        <begin position="52"/>
        <end position="204"/>
    </location>
</feature>
<dbReference type="Pfam" id="PF24854">
    <property type="entry name" value="DUF7728"/>
    <property type="match status" value="1"/>
</dbReference>
<feature type="region of interest" description="Disordered" evidence="1">
    <location>
        <begin position="348"/>
        <end position="377"/>
    </location>
</feature>
<sequence>MHLHSIIAGVGLVAATNALLLPPDFPIADDAVTTLPVPTAIDVDAALSMVPDTQVVDLECPGCLRSHRKHQKEIPSHLKLDFSIESNEGPDRLLLNGYELYPNPDFLQDTLKAPLLPNMASRHVGAAPRLRGGPNRPQANQPLGFAMETGEVTVEDNENLQLINVEIQIIEVGDAFVQGIPNVQVKLVKTPTGKLAIGTIDITRFQEGDSPNKKECSTTVCKWKALFFAKLSKIFSLEGCNGSRPPPPPPHGHHDHHGHHDGEHRYGHGPPSHHPPHPHHMGHRHGWAHGLRIIVTHVLFPIMIGIVAGVLASLIGMMVGTFIVFLFRLFFRRSAFHSSHRCRYAHKTAKHESAADEEKSGLLNDQEDVEAPPAYMDSNVVVAEDKKAENEV</sequence>
<evidence type="ECO:0000256" key="1">
    <source>
        <dbReference type="SAM" id="MobiDB-lite"/>
    </source>
</evidence>
<organism evidence="5 6">
    <name type="scientific">Xylaria hypoxylon</name>
    <dbReference type="NCBI Taxonomy" id="37992"/>
    <lineage>
        <taxon>Eukaryota</taxon>
        <taxon>Fungi</taxon>
        <taxon>Dikarya</taxon>
        <taxon>Ascomycota</taxon>
        <taxon>Pezizomycotina</taxon>
        <taxon>Sordariomycetes</taxon>
        <taxon>Xylariomycetidae</taxon>
        <taxon>Xylariales</taxon>
        <taxon>Xylariaceae</taxon>
        <taxon>Xylaria</taxon>
    </lineage>
</organism>
<feature type="compositionally biased region" description="Basic and acidic residues" evidence="1">
    <location>
        <begin position="350"/>
        <end position="360"/>
    </location>
</feature>
<evidence type="ECO:0000259" key="4">
    <source>
        <dbReference type="Pfam" id="PF24854"/>
    </source>
</evidence>
<dbReference type="PANTHER" id="PTHR40622:SF1">
    <property type="match status" value="1"/>
</dbReference>
<feature type="compositionally biased region" description="Basic residues" evidence="1">
    <location>
        <begin position="274"/>
        <end position="283"/>
    </location>
</feature>
<feature type="chain" id="PRO_5021396284" description="DUF7728 domain-containing protein" evidence="3">
    <location>
        <begin position="19"/>
        <end position="392"/>
    </location>
</feature>
<comment type="caution">
    <text evidence="5">The sequence shown here is derived from an EMBL/GenBank/DDBJ whole genome shotgun (WGS) entry which is preliminary data.</text>
</comment>
<evidence type="ECO:0000313" key="6">
    <source>
        <dbReference type="Proteomes" id="UP000297716"/>
    </source>
</evidence>
<evidence type="ECO:0000256" key="2">
    <source>
        <dbReference type="SAM" id="Phobius"/>
    </source>
</evidence>
<dbReference type="InterPro" id="IPR056145">
    <property type="entry name" value="DUF7728"/>
</dbReference>
<keyword evidence="2" id="KW-1133">Transmembrane helix</keyword>
<dbReference type="OrthoDB" id="5409353at2759"/>
<feature type="transmembrane region" description="Helical" evidence="2">
    <location>
        <begin position="298"/>
        <end position="331"/>
    </location>
</feature>
<reference evidence="5 6" key="1">
    <citation type="submission" date="2019-03" db="EMBL/GenBank/DDBJ databases">
        <title>Draft genome sequence of Xylaria hypoxylon DSM 108379, a ubiquitous saprotrophic-parasitic fungi on hardwood.</title>
        <authorList>
            <person name="Buettner E."/>
            <person name="Leonhardt S."/>
            <person name="Gebauer A.M."/>
            <person name="Liers C."/>
            <person name="Hofrichter M."/>
            <person name="Kellner H."/>
        </authorList>
    </citation>
    <scope>NUCLEOTIDE SEQUENCE [LARGE SCALE GENOMIC DNA]</scope>
    <source>
        <strain evidence="5 6">DSM 108379</strain>
    </source>
</reference>
<keyword evidence="2" id="KW-0812">Transmembrane</keyword>
<dbReference type="EMBL" id="SKBN01000062">
    <property type="protein sequence ID" value="TGJ84679.1"/>
    <property type="molecule type" value="Genomic_DNA"/>
</dbReference>
<accession>A0A4Z0YK55</accession>
<proteinExistence type="predicted"/>
<name>A0A4Z0YK55_9PEZI</name>
<feature type="signal peptide" evidence="3">
    <location>
        <begin position="1"/>
        <end position="18"/>
    </location>
</feature>
<keyword evidence="6" id="KW-1185">Reference proteome</keyword>
<keyword evidence="2" id="KW-0472">Membrane</keyword>
<dbReference type="AlphaFoldDB" id="A0A4Z0YK55"/>
<keyword evidence="3" id="KW-0732">Signal</keyword>
<dbReference type="PANTHER" id="PTHR40622">
    <property type="match status" value="1"/>
</dbReference>
<protein>
    <recommendedName>
        <fullName evidence="4">DUF7728 domain-containing protein</fullName>
    </recommendedName>
</protein>
<gene>
    <name evidence="5" type="ORF">E0Z10_g4118</name>
</gene>
<dbReference type="Proteomes" id="UP000297716">
    <property type="component" value="Unassembled WGS sequence"/>
</dbReference>
<feature type="region of interest" description="Disordered" evidence="1">
    <location>
        <begin position="240"/>
        <end position="283"/>
    </location>
</feature>
<evidence type="ECO:0000256" key="3">
    <source>
        <dbReference type="SAM" id="SignalP"/>
    </source>
</evidence>
<evidence type="ECO:0000313" key="5">
    <source>
        <dbReference type="EMBL" id="TGJ84679.1"/>
    </source>
</evidence>